<protein>
    <recommendedName>
        <fullName evidence="1">Rab-GAP TBC domain-containing protein</fullName>
    </recommendedName>
</protein>
<dbReference type="AlphaFoldDB" id="A0A0B1SDR0"/>
<dbReference type="InterPro" id="IPR050302">
    <property type="entry name" value="Rab_GAP_TBC_domain"/>
</dbReference>
<dbReference type="PANTHER" id="PTHR47219">
    <property type="entry name" value="RAB GTPASE-ACTIVATING PROTEIN 1-LIKE"/>
    <property type="match status" value="1"/>
</dbReference>
<dbReference type="SUPFAM" id="SSF47923">
    <property type="entry name" value="Ypt/Rab-GAP domain of gyp1p"/>
    <property type="match status" value="1"/>
</dbReference>
<name>A0A0B1SDR0_OESDE</name>
<proteinExistence type="predicted"/>
<accession>A0A0B1SDR0</accession>
<evidence type="ECO:0000313" key="3">
    <source>
        <dbReference type="Proteomes" id="UP000053660"/>
    </source>
</evidence>
<dbReference type="GO" id="GO:0031267">
    <property type="term" value="F:small GTPase binding"/>
    <property type="evidence" value="ECO:0007669"/>
    <property type="project" value="TreeGrafter"/>
</dbReference>
<reference evidence="2 3" key="1">
    <citation type="submission" date="2014-03" db="EMBL/GenBank/DDBJ databases">
        <title>Draft genome of the hookworm Oesophagostomum dentatum.</title>
        <authorList>
            <person name="Mitreva M."/>
        </authorList>
    </citation>
    <scope>NUCLEOTIDE SEQUENCE [LARGE SCALE GENOMIC DNA]</scope>
    <source>
        <strain evidence="2 3">OD-Hann</strain>
    </source>
</reference>
<feature type="domain" description="Rab-GAP TBC" evidence="1">
    <location>
        <begin position="139"/>
        <end position="210"/>
    </location>
</feature>
<dbReference type="EMBL" id="KN582857">
    <property type="protein sequence ID" value="KHJ82031.1"/>
    <property type="molecule type" value="Genomic_DNA"/>
</dbReference>
<dbReference type="PANTHER" id="PTHR47219:SF6">
    <property type="entry name" value="RAB GTPASE-ACTIVATING PROTEIN 1"/>
    <property type="match status" value="1"/>
</dbReference>
<dbReference type="InterPro" id="IPR035969">
    <property type="entry name" value="Rab-GAP_TBC_sf"/>
</dbReference>
<evidence type="ECO:0000259" key="1">
    <source>
        <dbReference type="PROSITE" id="PS50086"/>
    </source>
</evidence>
<dbReference type="Proteomes" id="UP000053660">
    <property type="component" value="Unassembled WGS sequence"/>
</dbReference>
<dbReference type="PROSITE" id="PS50086">
    <property type="entry name" value="TBC_RABGAP"/>
    <property type="match status" value="1"/>
</dbReference>
<evidence type="ECO:0000313" key="2">
    <source>
        <dbReference type="EMBL" id="KHJ82031.1"/>
    </source>
</evidence>
<keyword evidence="3" id="KW-1185">Reference proteome</keyword>
<organism evidence="2 3">
    <name type="scientific">Oesophagostomum dentatum</name>
    <name type="common">Nodular worm</name>
    <dbReference type="NCBI Taxonomy" id="61180"/>
    <lineage>
        <taxon>Eukaryota</taxon>
        <taxon>Metazoa</taxon>
        <taxon>Ecdysozoa</taxon>
        <taxon>Nematoda</taxon>
        <taxon>Chromadorea</taxon>
        <taxon>Rhabditida</taxon>
        <taxon>Rhabditina</taxon>
        <taxon>Rhabditomorpha</taxon>
        <taxon>Strongyloidea</taxon>
        <taxon>Strongylidae</taxon>
        <taxon>Oesophagostomum</taxon>
    </lineage>
</organism>
<gene>
    <name evidence="2" type="ORF">OESDEN_18278</name>
</gene>
<feature type="non-terminal residue" evidence="2">
    <location>
        <position position="210"/>
    </location>
</feature>
<dbReference type="Gene3D" id="1.10.8.270">
    <property type="entry name" value="putative rabgap domain of human tbc1 domain family member 14 like domains"/>
    <property type="match status" value="1"/>
</dbReference>
<dbReference type="OrthoDB" id="17687at2759"/>
<dbReference type="Gene3D" id="1.10.10.750">
    <property type="entry name" value="Ypt/Rab-GAP domain of gyp1p, domain 1"/>
    <property type="match status" value="1"/>
</dbReference>
<sequence>MYLQTERLVSIVIPIVDITSVEECTAAYGENLARGSGLIICLHSEGTVVFSWVPDRDRVLAKITTFSERYKIENTMRKVTRKESAVKLDCLDYPLIRKYPCGAATDDKCREKWQKLFDDYGKGTTMYRTVELHRLLLEGVPIDLRGEIWMICSGAKAEMELNSGYYAELLRKHESVYTIALDEIERDLYRSLPEHPAFQDGEGIDALRRI</sequence>
<dbReference type="GO" id="GO:0005096">
    <property type="term" value="F:GTPase activator activity"/>
    <property type="evidence" value="ECO:0007669"/>
    <property type="project" value="TreeGrafter"/>
</dbReference>
<dbReference type="InterPro" id="IPR000195">
    <property type="entry name" value="Rab-GAP-TBC_dom"/>
</dbReference>